<keyword evidence="3" id="KW-1185">Reference proteome</keyword>
<gene>
    <name evidence="2" type="ORF">SAMN02745223_01754</name>
    <name evidence="1" type="ORF">VW29_08560</name>
</gene>
<evidence type="ECO:0000313" key="4">
    <source>
        <dbReference type="Proteomes" id="UP000184533"/>
    </source>
</evidence>
<organism evidence="1 3">
    <name type="scientific">Devosia limi DSM 17137</name>
    <dbReference type="NCBI Taxonomy" id="1121477"/>
    <lineage>
        <taxon>Bacteria</taxon>
        <taxon>Pseudomonadati</taxon>
        <taxon>Pseudomonadota</taxon>
        <taxon>Alphaproteobacteria</taxon>
        <taxon>Hyphomicrobiales</taxon>
        <taxon>Devosiaceae</taxon>
        <taxon>Devosia</taxon>
    </lineage>
</organism>
<evidence type="ECO:0000313" key="3">
    <source>
        <dbReference type="Proteomes" id="UP000033608"/>
    </source>
</evidence>
<evidence type="ECO:0000313" key="1">
    <source>
        <dbReference type="EMBL" id="KKB84874.1"/>
    </source>
</evidence>
<sequence length="67" mass="7869">MPPTYVLARDHLERAATILQGTDSRSQQLRHIIERTIALMDDFRRQEAPENENILDLESIRRQRGII</sequence>
<dbReference type="OrthoDB" id="7950517at2"/>
<dbReference type="EMBL" id="LAJF01000062">
    <property type="protein sequence ID" value="KKB84874.1"/>
    <property type="molecule type" value="Genomic_DNA"/>
</dbReference>
<dbReference type="Proteomes" id="UP000033608">
    <property type="component" value="Unassembled WGS sequence"/>
</dbReference>
<reference evidence="2 4" key="2">
    <citation type="submission" date="2016-11" db="EMBL/GenBank/DDBJ databases">
        <authorList>
            <person name="Jaros S."/>
            <person name="Januszkiewicz K."/>
            <person name="Wedrychowicz H."/>
        </authorList>
    </citation>
    <scope>NUCLEOTIDE SEQUENCE [LARGE SCALE GENOMIC DNA]</scope>
    <source>
        <strain evidence="2 4">DSM 17137</strain>
    </source>
</reference>
<accession>A0A0F5LRT6</accession>
<name>A0A0F5LRT6_9HYPH</name>
<reference evidence="1 3" key="1">
    <citation type="submission" date="2015-03" db="EMBL/GenBank/DDBJ databases">
        <authorList>
            <person name="Hassan Y.I."/>
            <person name="Lepp D."/>
            <person name="Zhou T."/>
        </authorList>
    </citation>
    <scope>NUCLEOTIDE SEQUENCE [LARGE SCALE GENOMIC DNA]</scope>
    <source>
        <strain evidence="1 3">DSM 17137</strain>
    </source>
</reference>
<dbReference type="AlphaFoldDB" id="A0A0F5LRT6"/>
<evidence type="ECO:0000313" key="2">
    <source>
        <dbReference type="EMBL" id="SHF07466.1"/>
    </source>
</evidence>
<dbReference type="Proteomes" id="UP000184533">
    <property type="component" value="Unassembled WGS sequence"/>
</dbReference>
<dbReference type="EMBL" id="FQVC01000004">
    <property type="protein sequence ID" value="SHF07466.1"/>
    <property type="molecule type" value="Genomic_DNA"/>
</dbReference>
<dbReference type="PATRIC" id="fig|1121477.3.peg.2805"/>
<protein>
    <submittedName>
        <fullName evidence="1">Uncharacterized protein</fullName>
    </submittedName>
</protein>
<proteinExistence type="predicted"/>
<dbReference type="RefSeq" id="WP_046134886.1">
    <property type="nucleotide sequence ID" value="NZ_FQVC01000004.1"/>
</dbReference>